<proteinExistence type="predicted"/>
<dbReference type="RefSeq" id="WP_262889141.1">
    <property type="nucleotide sequence ID" value="NZ_JABSNP010000022.1"/>
</dbReference>
<comment type="caution">
    <text evidence="1">The sequence shown here is derived from an EMBL/GenBank/DDBJ whole genome shotgun (WGS) entry which is preliminary data.</text>
</comment>
<evidence type="ECO:0000313" key="2">
    <source>
        <dbReference type="Proteomes" id="UP000779507"/>
    </source>
</evidence>
<keyword evidence="2" id="KW-1185">Reference proteome</keyword>
<organism evidence="1 2">
    <name type="scientific">Hymenobacter caeli</name>
    <dbReference type="NCBI Taxonomy" id="2735894"/>
    <lineage>
        <taxon>Bacteria</taxon>
        <taxon>Pseudomonadati</taxon>
        <taxon>Bacteroidota</taxon>
        <taxon>Cytophagia</taxon>
        <taxon>Cytophagales</taxon>
        <taxon>Hymenobacteraceae</taxon>
        <taxon>Hymenobacter</taxon>
    </lineage>
</organism>
<accession>A0ABX2FUL6</accession>
<name>A0ABX2FUL6_9BACT</name>
<dbReference type="EMBL" id="JABSNP010000022">
    <property type="protein sequence ID" value="NRT20878.1"/>
    <property type="molecule type" value="Genomic_DNA"/>
</dbReference>
<sequence length="44" mass="4719">MKKTTAFSSLLLLGGFGSLGLLVARLHSLNLHFSLHGEEAADYC</sequence>
<gene>
    <name evidence="1" type="ORF">HNP98_003722</name>
</gene>
<reference evidence="1 2" key="1">
    <citation type="submission" date="2020-05" db="EMBL/GenBank/DDBJ databases">
        <title>Genomic Encyclopedia of Type Strains, Phase IV (KMG-V): Genome sequencing to study the core and pangenomes of soil and plant-associated prokaryotes.</title>
        <authorList>
            <person name="Whitman W."/>
        </authorList>
    </citation>
    <scope>NUCLEOTIDE SEQUENCE [LARGE SCALE GENOMIC DNA]</scope>
    <source>
        <strain evidence="1 2">9A</strain>
    </source>
</reference>
<protein>
    <submittedName>
        <fullName evidence="1">Uncharacterized protein</fullName>
    </submittedName>
</protein>
<evidence type="ECO:0000313" key="1">
    <source>
        <dbReference type="EMBL" id="NRT20878.1"/>
    </source>
</evidence>
<dbReference type="Proteomes" id="UP000779507">
    <property type="component" value="Unassembled WGS sequence"/>
</dbReference>